<evidence type="ECO:0000313" key="1">
    <source>
        <dbReference type="EMBL" id="MBI6871801.1"/>
    </source>
</evidence>
<reference evidence="1" key="1">
    <citation type="submission" date="2020-12" db="EMBL/GenBank/DDBJ databases">
        <title>Clostridium thailandense sp. nov., a novel acetogenic bacterium isolated from peat land soil in Thailand.</title>
        <authorList>
            <person name="Chaikitkaew S."/>
            <person name="Birkeland N.K."/>
        </authorList>
    </citation>
    <scope>NUCLEOTIDE SEQUENCE</scope>
    <source>
        <strain evidence="1">DSM 17425</strain>
    </source>
</reference>
<dbReference type="AlphaFoldDB" id="A0A934M598"/>
<dbReference type="Proteomes" id="UP000622687">
    <property type="component" value="Unassembled WGS sequence"/>
</dbReference>
<dbReference type="EMBL" id="JAEEGB010000004">
    <property type="protein sequence ID" value="MBI6871801.1"/>
    <property type="molecule type" value="Genomic_DNA"/>
</dbReference>
<gene>
    <name evidence="1" type="ORF">I6U51_03655</name>
</gene>
<dbReference type="RefSeq" id="WP_211141232.1">
    <property type="nucleotide sequence ID" value="NZ_JAEEGB010000004.1"/>
</dbReference>
<protein>
    <recommendedName>
        <fullName evidence="3">Colicin D immunity protein domain-containing protein</fullName>
    </recommendedName>
</protein>
<evidence type="ECO:0008006" key="3">
    <source>
        <dbReference type="Google" id="ProtNLM"/>
    </source>
</evidence>
<keyword evidence="2" id="KW-1185">Reference proteome</keyword>
<sequence>MNSKEKLQYLLEKYIKEKYDVNSFCEQFTVIYNLDTDYSTLSTVENSLFKELCEFTARYSPFEDDLAISNVYVNENQIRNKANDVYSKLMTDITN</sequence>
<proteinExistence type="predicted"/>
<comment type="caution">
    <text evidence="1">The sequence shown here is derived from an EMBL/GenBank/DDBJ whole genome shotgun (WGS) entry which is preliminary data.</text>
</comment>
<accession>A0A934M598</accession>
<evidence type="ECO:0000313" key="2">
    <source>
        <dbReference type="Proteomes" id="UP000622687"/>
    </source>
</evidence>
<organism evidence="1 2">
    <name type="scientific">Clostridium aciditolerans</name>
    <dbReference type="NCBI Taxonomy" id="339861"/>
    <lineage>
        <taxon>Bacteria</taxon>
        <taxon>Bacillati</taxon>
        <taxon>Bacillota</taxon>
        <taxon>Clostridia</taxon>
        <taxon>Eubacteriales</taxon>
        <taxon>Clostridiaceae</taxon>
        <taxon>Clostridium</taxon>
    </lineage>
</organism>
<name>A0A934M598_9CLOT</name>